<dbReference type="SUPFAM" id="SSF51182">
    <property type="entry name" value="RmlC-like cupins"/>
    <property type="match status" value="1"/>
</dbReference>
<dbReference type="PANTHER" id="PTHR37943:SF1">
    <property type="entry name" value="PROTEIN VES"/>
    <property type="match status" value="1"/>
</dbReference>
<dbReference type="EMBL" id="CP063656">
    <property type="protein sequence ID" value="QOW20779.1"/>
    <property type="molecule type" value="Genomic_DNA"/>
</dbReference>
<evidence type="ECO:0000313" key="1">
    <source>
        <dbReference type="EMBL" id="QOW20779.1"/>
    </source>
</evidence>
<keyword evidence="2" id="KW-1185">Reference proteome</keyword>
<dbReference type="InterPro" id="IPR010282">
    <property type="entry name" value="Uncharacterised_HutD/Ves"/>
</dbReference>
<reference evidence="1 2" key="1">
    <citation type="submission" date="2020-10" db="EMBL/GenBank/DDBJ databases">
        <title>complete genome sequencing of Lysobacter sp. H21R20.</title>
        <authorList>
            <person name="Bae J.-W."/>
            <person name="Lee S.-Y."/>
        </authorList>
    </citation>
    <scope>NUCLEOTIDE SEQUENCE [LARGE SCALE GENOMIC DNA]</scope>
    <source>
        <strain evidence="1 2">H21R20</strain>
    </source>
</reference>
<sequence length="224" mass="24403">MALTEMKSHVIHCADYRRERWRNGFGWTHEVSRSGDESDFTWRISIAEIDADAAFSRFPGIDREICLLSGNGVKLCFEDGSREALEPPHGRYRFEGERTLHAELRDGPVQVCNLMWSRDRACVQSWCRPLVGSMVLFAEAGETWLLHLIAGQASFGEGSGLPALSAGDTAVLHASASGLRHSGDACEVPAIPASASGERFILDGDGDVLVARITAANSASRDDQ</sequence>
<dbReference type="RefSeq" id="WP_193987212.1">
    <property type="nucleotide sequence ID" value="NZ_CP063656.1"/>
</dbReference>
<dbReference type="PANTHER" id="PTHR37943">
    <property type="entry name" value="PROTEIN VES"/>
    <property type="match status" value="1"/>
</dbReference>
<proteinExistence type="predicted"/>
<evidence type="ECO:0000313" key="2">
    <source>
        <dbReference type="Proteomes" id="UP000594059"/>
    </source>
</evidence>
<organism evidence="1 2">
    <name type="scientific">Novilysobacter ciconiae</name>
    <dbReference type="NCBI Taxonomy" id="2781022"/>
    <lineage>
        <taxon>Bacteria</taxon>
        <taxon>Pseudomonadati</taxon>
        <taxon>Pseudomonadota</taxon>
        <taxon>Gammaproteobacteria</taxon>
        <taxon>Lysobacterales</taxon>
        <taxon>Lysobacteraceae</taxon>
        <taxon>Novilysobacter</taxon>
    </lineage>
</organism>
<dbReference type="CDD" id="cd20293">
    <property type="entry name" value="cupin_HutD_N"/>
    <property type="match status" value="1"/>
</dbReference>
<dbReference type="KEGG" id="lcic:INQ41_04300"/>
<dbReference type="InterPro" id="IPR014710">
    <property type="entry name" value="RmlC-like_jellyroll"/>
</dbReference>
<name>A0A7S6ZTK1_9GAMM</name>
<gene>
    <name evidence="1" type="ORF">INQ41_04300</name>
</gene>
<protein>
    <submittedName>
        <fullName evidence="1">HutD family protein</fullName>
    </submittedName>
</protein>
<accession>A0A7S6ZTK1</accession>
<dbReference type="InterPro" id="IPR011051">
    <property type="entry name" value="RmlC_Cupin_sf"/>
</dbReference>
<dbReference type="Proteomes" id="UP000594059">
    <property type="component" value="Chromosome"/>
</dbReference>
<dbReference type="AlphaFoldDB" id="A0A7S6ZTK1"/>
<dbReference type="Gene3D" id="2.60.120.10">
    <property type="entry name" value="Jelly Rolls"/>
    <property type="match status" value="1"/>
</dbReference>
<dbReference type="Pfam" id="PF05962">
    <property type="entry name" value="HutD"/>
    <property type="match status" value="1"/>
</dbReference>